<dbReference type="EMBL" id="BJNF01000016">
    <property type="protein sequence ID" value="GEC14708.1"/>
    <property type="molecule type" value="Genomic_DNA"/>
</dbReference>
<dbReference type="AlphaFoldDB" id="A0A4Y3W867"/>
<protein>
    <submittedName>
        <fullName evidence="2">Uncharacterized protein</fullName>
    </submittedName>
</protein>
<evidence type="ECO:0000313" key="2">
    <source>
        <dbReference type="EMBL" id="GEC14708.1"/>
    </source>
</evidence>
<reference evidence="2 3" key="1">
    <citation type="submission" date="2019-06" db="EMBL/GenBank/DDBJ databases">
        <title>Whole genome shotgun sequence of Nitrobacter winogradskyi NBRC 14297.</title>
        <authorList>
            <person name="Hosoyama A."/>
            <person name="Uohara A."/>
            <person name="Ohji S."/>
            <person name="Ichikawa N."/>
        </authorList>
    </citation>
    <scope>NUCLEOTIDE SEQUENCE [LARGE SCALE GENOMIC DNA]</scope>
    <source>
        <strain evidence="2 3">NBRC 14297</strain>
    </source>
</reference>
<organism evidence="2 3">
    <name type="scientific">Nitrobacter winogradskyi</name>
    <name type="common">Nitrobacter agilis</name>
    <dbReference type="NCBI Taxonomy" id="913"/>
    <lineage>
        <taxon>Bacteria</taxon>
        <taxon>Pseudomonadati</taxon>
        <taxon>Pseudomonadota</taxon>
        <taxon>Alphaproteobacteria</taxon>
        <taxon>Hyphomicrobiales</taxon>
        <taxon>Nitrobacteraceae</taxon>
        <taxon>Nitrobacter</taxon>
    </lineage>
</organism>
<evidence type="ECO:0000313" key="3">
    <source>
        <dbReference type="Proteomes" id="UP000318825"/>
    </source>
</evidence>
<gene>
    <name evidence="2" type="ORF">NWI01_06000</name>
</gene>
<comment type="caution">
    <text evidence="2">The sequence shown here is derived from an EMBL/GenBank/DDBJ whole genome shotgun (WGS) entry which is preliminary data.</text>
</comment>
<sequence length="135" mass="15576">MTRGQRQPAAGDEIEPTRLAPYLHHHGAERIAGQRVGYRPQRALRIGYVDHHQKTRIKTEFAPSAHRQRAGFACGKILPHPKQRPARTYPPRKTRDEPARRRAVPSFREHLVHGAAREPALQHRIHLRVVERRPA</sequence>
<evidence type="ECO:0000256" key="1">
    <source>
        <dbReference type="SAM" id="MobiDB-lite"/>
    </source>
</evidence>
<accession>A0A4Y3W867</accession>
<dbReference type="Proteomes" id="UP000318825">
    <property type="component" value="Unassembled WGS sequence"/>
</dbReference>
<feature type="region of interest" description="Disordered" evidence="1">
    <location>
        <begin position="77"/>
        <end position="104"/>
    </location>
</feature>
<name>A0A4Y3W867_NITWI</name>
<proteinExistence type="predicted"/>